<dbReference type="EMBL" id="UOEF01000002">
    <property type="protein sequence ID" value="VAV86981.1"/>
    <property type="molecule type" value="Genomic_DNA"/>
</dbReference>
<evidence type="ECO:0000256" key="1">
    <source>
        <dbReference type="SAM" id="MobiDB-lite"/>
    </source>
</evidence>
<feature type="compositionally biased region" description="Acidic residues" evidence="1">
    <location>
        <begin position="249"/>
        <end position="265"/>
    </location>
</feature>
<evidence type="ECO:0008006" key="3">
    <source>
        <dbReference type="Google" id="ProtNLM"/>
    </source>
</evidence>
<sequence length="265" mass="28525">MNPDMKSPKLLLALTPVLLLAGCGWFSSDHVEENATGKAAEKGDVAATNDELIQPVTEQIGTPMAERVATLGFLNKRNGLTRDLELKPGQSIRIGRAIVRLRACERTAPWELTPEHGAFVQLLVNDRPATRPGDDKWRRVFSGWLFRESPSLNVVEHPIYDVWIKNCEMSFPGEESRPEGRDPTDPRASSSNIANRASNAANSASEPVEDDIPPQSPGAAPAPEPAPAATPTPPQAAPTPSPEPAPAPAEDEPEDLIGDLIAETE</sequence>
<accession>A0A3B0R4A9</accession>
<name>A0A3B0R4A9_9ZZZZ</name>
<feature type="compositionally biased region" description="Pro residues" evidence="1">
    <location>
        <begin position="214"/>
        <end position="247"/>
    </location>
</feature>
<dbReference type="Pfam" id="PF09923">
    <property type="entry name" value="DUF2155"/>
    <property type="match status" value="1"/>
</dbReference>
<dbReference type="InterPro" id="IPR019225">
    <property type="entry name" value="DUF2155"/>
</dbReference>
<proteinExistence type="predicted"/>
<organism evidence="2">
    <name type="scientific">hydrothermal vent metagenome</name>
    <dbReference type="NCBI Taxonomy" id="652676"/>
    <lineage>
        <taxon>unclassified sequences</taxon>
        <taxon>metagenomes</taxon>
        <taxon>ecological metagenomes</taxon>
    </lineage>
</organism>
<feature type="compositionally biased region" description="Low complexity" evidence="1">
    <location>
        <begin position="187"/>
        <end position="205"/>
    </location>
</feature>
<dbReference type="AlphaFoldDB" id="A0A3B0R4A9"/>
<feature type="compositionally biased region" description="Basic and acidic residues" evidence="1">
    <location>
        <begin position="174"/>
        <end position="185"/>
    </location>
</feature>
<evidence type="ECO:0000313" key="2">
    <source>
        <dbReference type="EMBL" id="VAV86981.1"/>
    </source>
</evidence>
<protein>
    <recommendedName>
        <fullName evidence="3">DUF2155 domain-containing protein</fullName>
    </recommendedName>
</protein>
<dbReference type="PROSITE" id="PS51257">
    <property type="entry name" value="PROKAR_LIPOPROTEIN"/>
    <property type="match status" value="1"/>
</dbReference>
<gene>
    <name evidence="2" type="ORF">MNBD_ALPHA04-318</name>
</gene>
<feature type="region of interest" description="Disordered" evidence="1">
    <location>
        <begin position="172"/>
        <end position="265"/>
    </location>
</feature>
<reference evidence="2" key="1">
    <citation type="submission" date="2018-06" db="EMBL/GenBank/DDBJ databases">
        <authorList>
            <person name="Zhirakovskaya E."/>
        </authorList>
    </citation>
    <scope>NUCLEOTIDE SEQUENCE</scope>
</reference>